<feature type="region of interest" description="Disordered" evidence="1">
    <location>
        <begin position="33"/>
        <end position="57"/>
    </location>
</feature>
<evidence type="ECO:0000256" key="1">
    <source>
        <dbReference type="SAM" id="MobiDB-lite"/>
    </source>
</evidence>
<protein>
    <submittedName>
        <fullName evidence="2">Uncharacterized protein</fullName>
    </submittedName>
</protein>
<dbReference type="Proteomes" id="UP000250266">
    <property type="component" value="Unassembled WGS sequence"/>
</dbReference>
<evidence type="ECO:0000313" key="2">
    <source>
        <dbReference type="EMBL" id="OCK85145.1"/>
    </source>
</evidence>
<reference evidence="2 3" key="1">
    <citation type="journal article" date="2016" name="Nat. Commun.">
        <title>Ectomycorrhizal ecology is imprinted in the genome of the dominant symbiotic fungus Cenococcum geophilum.</title>
        <authorList>
            <consortium name="DOE Joint Genome Institute"/>
            <person name="Peter M."/>
            <person name="Kohler A."/>
            <person name="Ohm R.A."/>
            <person name="Kuo A."/>
            <person name="Krutzmann J."/>
            <person name="Morin E."/>
            <person name="Arend M."/>
            <person name="Barry K.W."/>
            <person name="Binder M."/>
            <person name="Choi C."/>
            <person name="Clum A."/>
            <person name="Copeland A."/>
            <person name="Grisel N."/>
            <person name="Haridas S."/>
            <person name="Kipfer T."/>
            <person name="LaButti K."/>
            <person name="Lindquist E."/>
            <person name="Lipzen A."/>
            <person name="Maire R."/>
            <person name="Meier B."/>
            <person name="Mihaltcheva S."/>
            <person name="Molinier V."/>
            <person name="Murat C."/>
            <person name="Poggeler S."/>
            <person name="Quandt C.A."/>
            <person name="Sperisen C."/>
            <person name="Tritt A."/>
            <person name="Tisserant E."/>
            <person name="Crous P.W."/>
            <person name="Henrissat B."/>
            <person name="Nehls U."/>
            <person name="Egli S."/>
            <person name="Spatafora J.W."/>
            <person name="Grigoriev I.V."/>
            <person name="Martin F.M."/>
        </authorList>
    </citation>
    <scope>NUCLEOTIDE SEQUENCE [LARGE SCALE GENOMIC DNA]</scope>
    <source>
        <strain evidence="2 3">CBS 459.81</strain>
    </source>
</reference>
<feature type="compositionally biased region" description="Basic and acidic residues" evidence="1">
    <location>
        <begin position="37"/>
        <end position="57"/>
    </location>
</feature>
<gene>
    <name evidence="2" type="ORF">K432DRAFT_400582</name>
</gene>
<sequence>MLSPSQRATPCLSRQDVVMMLLDQECRGKCARWSKQKQRDYQGSRRGEKPQDKKAVGAMAKKLDERSRRFESGFVDEDEAAFVGGDAGMTYGELRAANDRNWAIGRIRRQGRR</sequence>
<proteinExistence type="predicted"/>
<dbReference type="EMBL" id="KV744824">
    <property type="protein sequence ID" value="OCK85145.1"/>
    <property type="molecule type" value="Genomic_DNA"/>
</dbReference>
<evidence type="ECO:0000313" key="3">
    <source>
        <dbReference type="Proteomes" id="UP000250266"/>
    </source>
</evidence>
<keyword evidence="3" id="KW-1185">Reference proteome</keyword>
<name>A0A8E2JJM3_9PEZI</name>
<organism evidence="2 3">
    <name type="scientific">Lepidopterella palustris CBS 459.81</name>
    <dbReference type="NCBI Taxonomy" id="1314670"/>
    <lineage>
        <taxon>Eukaryota</taxon>
        <taxon>Fungi</taxon>
        <taxon>Dikarya</taxon>
        <taxon>Ascomycota</taxon>
        <taxon>Pezizomycotina</taxon>
        <taxon>Dothideomycetes</taxon>
        <taxon>Pleosporomycetidae</taxon>
        <taxon>Mytilinidiales</taxon>
        <taxon>Argynnaceae</taxon>
        <taxon>Lepidopterella</taxon>
    </lineage>
</organism>
<accession>A0A8E2JJM3</accession>
<dbReference type="AlphaFoldDB" id="A0A8E2JJM3"/>